<sequence>MADTCCTRTYVIAASTMSVCSSDVACVSRVSSPSTCTGSSWQVDNCQRAAASPLLCLSCYTPSCCAHPCLAPVCAPVSCELSPAIRLHKLLHTSCLAVCLSPVCCGPSAASPCAVCPMCSGSFSHVQQSRCQSACAPPPHCQQACCVPICCKPHLLPSLLAARSLACQPASLLLRCPFSAPVCRRYLAACPSPLLCPWPPPDQPSCVRPDSCMSLLCHPACS</sequence>
<reference evidence="1" key="2">
    <citation type="submission" date="2025-08" db="UniProtKB">
        <authorList>
            <consortium name="Ensembl"/>
        </authorList>
    </citation>
    <scope>IDENTIFICATION</scope>
</reference>
<dbReference type="Proteomes" id="UP000233180">
    <property type="component" value="Unassembled WGS sequence"/>
</dbReference>
<evidence type="ECO:0000313" key="2">
    <source>
        <dbReference type="Proteomes" id="UP000233180"/>
    </source>
</evidence>
<proteinExistence type="predicted"/>
<dbReference type="STRING" id="61621.ENSRBIP00000040719"/>
<protein>
    <submittedName>
        <fullName evidence="1">Uncharacterized protein</fullName>
    </submittedName>
</protein>
<organism evidence="1 2">
    <name type="scientific">Rhinopithecus bieti</name>
    <name type="common">Black snub-nosed monkey</name>
    <name type="synonym">Pygathrix bieti</name>
    <dbReference type="NCBI Taxonomy" id="61621"/>
    <lineage>
        <taxon>Eukaryota</taxon>
        <taxon>Metazoa</taxon>
        <taxon>Chordata</taxon>
        <taxon>Craniata</taxon>
        <taxon>Vertebrata</taxon>
        <taxon>Euteleostomi</taxon>
        <taxon>Mammalia</taxon>
        <taxon>Eutheria</taxon>
        <taxon>Euarchontoglires</taxon>
        <taxon>Primates</taxon>
        <taxon>Haplorrhini</taxon>
        <taxon>Catarrhini</taxon>
        <taxon>Cercopithecidae</taxon>
        <taxon>Colobinae</taxon>
        <taxon>Rhinopithecus</taxon>
    </lineage>
</organism>
<reference evidence="1 2" key="1">
    <citation type="submission" date="2016-06" db="EMBL/GenBank/DDBJ databases">
        <title>Genome of Rhinopithecus bieti.</title>
        <authorList>
            <person name="Wu"/>
            <person name="C.-I. and Zhang"/>
            <person name="Y."/>
        </authorList>
    </citation>
    <scope>NUCLEOTIDE SEQUENCE</scope>
</reference>
<accession>A0A2K6MY78</accession>
<dbReference type="Ensembl" id="ENSRBIT00000064753.1">
    <property type="protein sequence ID" value="ENSRBIP00000040719.1"/>
    <property type="gene ID" value="ENSRBIG00000043765.1"/>
</dbReference>
<keyword evidence="2" id="KW-1185">Reference proteome</keyword>
<reference evidence="1" key="3">
    <citation type="submission" date="2025-09" db="UniProtKB">
        <authorList>
            <consortium name="Ensembl"/>
        </authorList>
    </citation>
    <scope>IDENTIFICATION</scope>
</reference>
<dbReference type="AlphaFoldDB" id="A0A2K6MY78"/>
<name>A0A2K6MY78_RHIBE</name>
<dbReference type="OMA" id="PCCASPC"/>
<evidence type="ECO:0000313" key="1">
    <source>
        <dbReference type="Ensembl" id="ENSRBIP00000040719.1"/>
    </source>
</evidence>